<reference evidence="2" key="1">
    <citation type="journal article" date="2014" name="Int. J. Syst. Evol. Microbiol.">
        <title>Complete genome sequence of Corynebacterium casei LMG S-19264T (=DSM 44701T), isolated from a smear-ripened cheese.</title>
        <authorList>
            <consortium name="US DOE Joint Genome Institute (JGI-PGF)"/>
            <person name="Walter F."/>
            <person name="Albersmeier A."/>
            <person name="Kalinowski J."/>
            <person name="Ruckert C."/>
        </authorList>
    </citation>
    <scope>NUCLEOTIDE SEQUENCE</scope>
    <source>
        <strain evidence="2">KCTC 42651</strain>
    </source>
</reference>
<gene>
    <name evidence="2" type="ORF">GCM10017083_38090</name>
</gene>
<dbReference type="InterPro" id="IPR006342">
    <property type="entry name" value="FkbM_mtfrase"/>
</dbReference>
<dbReference type="InterPro" id="IPR029063">
    <property type="entry name" value="SAM-dependent_MTases_sf"/>
</dbReference>
<feature type="domain" description="Methyltransferase FkbM" evidence="1">
    <location>
        <begin position="264"/>
        <end position="395"/>
    </location>
</feature>
<sequence length="516" mass="57881">MPEQAPEPWSKDDFYRRGRELIAGKAYAQLLALIWDGLPRLQYPTRLSIELLETYWRAGWTAEIEAAARRLLPHVQEPGRIAWEAAERMDETEPGALRLARIAMVLSPREPVATACLANCLDAAGAFEAALANARRHEALTGKPGQLASRQASHAWSRKRWESAALWFDRLIETTPDHLRHRSFRQSILEQRARERAFPETLPIAGLVDRLLPAGDRSSVLFVGARGEDMETRFRGMPPGRLEVVGIDPELGQTSDPAATGIALRYLRDILSDRDEERTFYETRSGGGSSLFPASTDAGRYTSASGKDWGEQLEVVARSQVRTTSVDAIRDRGDLGRVDALYVNVQGGELAVLQGGRRSFADTVAVQVEVSFIEHYAGAPGWDRVNAELAEQGFVLVDIRSVQGVRRTRVGLEARPDNRIGFNRWPSWQLAEAHLLYLRDPVDPARRGDRLFRSTRDWLVFALWAEYYGQIDIALEALMTLAEQPALVDDPAAAVLATEVEPVLERYRAYFRRHYA</sequence>
<comment type="caution">
    <text evidence="2">The sequence shown here is derived from an EMBL/GenBank/DDBJ whole genome shotgun (WGS) entry which is preliminary data.</text>
</comment>
<name>A0A918XUQ1_9PROT</name>
<proteinExistence type="predicted"/>
<dbReference type="Proteomes" id="UP000630353">
    <property type="component" value="Unassembled WGS sequence"/>
</dbReference>
<dbReference type="SUPFAM" id="SSF48452">
    <property type="entry name" value="TPR-like"/>
    <property type="match status" value="1"/>
</dbReference>
<dbReference type="RefSeq" id="WP_189992574.1">
    <property type="nucleotide sequence ID" value="NZ_BMZS01000009.1"/>
</dbReference>
<evidence type="ECO:0000259" key="1">
    <source>
        <dbReference type="Pfam" id="PF05050"/>
    </source>
</evidence>
<evidence type="ECO:0000313" key="3">
    <source>
        <dbReference type="Proteomes" id="UP000630353"/>
    </source>
</evidence>
<dbReference type="Pfam" id="PF05050">
    <property type="entry name" value="Methyltransf_21"/>
    <property type="match status" value="1"/>
</dbReference>
<dbReference type="PANTHER" id="PTHR36973:SF4">
    <property type="entry name" value="NODULATION PROTEIN"/>
    <property type="match status" value="1"/>
</dbReference>
<evidence type="ECO:0000313" key="2">
    <source>
        <dbReference type="EMBL" id="GHD57097.1"/>
    </source>
</evidence>
<keyword evidence="3" id="KW-1185">Reference proteome</keyword>
<dbReference type="EMBL" id="BMZS01000009">
    <property type="protein sequence ID" value="GHD57097.1"/>
    <property type="molecule type" value="Genomic_DNA"/>
</dbReference>
<reference evidence="2" key="2">
    <citation type="submission" date="2020-09" db="EMBL/GenBank/DDBJ databases">
        <authorList>
            <person name="Sun Q."/>
            <person name="Kim S."/>
        </authorList>
    </citation>
    <scope>NUCLEOTIDE SEQUENCE</scope>
    <source>
        <strain evidence="2">KCTC 42651</strain>
    </source>
</reference>
<accession>A0A918XUQ1</accession>
<dbReference type="PANTHER" id="PTHR36973">
    <property type="entry name" value="SLL1456 PROTEIN-RELATED"/>
    <property type="match status" value="1"/>
</dbReference>
<dbReference type="SUPFAM" id="SSF53335">
    <property type="entry name" value="S-adenosyl-L-methionine-dependent methyltransferases"/>
    <property type="match status" value="1"/>
</dbReference>
<dbReference type="InterPro" id="IPR053188">
    <property type="entry name" value="FkbM_Methyltransferase"/>
</dbReference>
<organism evidence="2 3">
    <name type="scientific">Thalassobaculum fulvum</name>
    <dbReference type="NCBI Taxonomy" id="1633335"/>
    <lineage>
        <taxon>Bacteria</taxon>
        <taxon>Pseudomonadati</taxon>
        <taxon>Pseudomonadota</taxon>
        <taxon>Alphaproteobacteria</taxon>
        <taxon>Rhodospirillales</taxon>
        <taxon>Thalassobaculaceae</taxon>
        <taxon>Thalassobaculum</taxon>
    </lineage>
</organism>
<dbReference type="AlphaFoldDB" id="A0A918XUQ1"/>
<dbReference type="GO" id="GO:0008171">
    <property type="term" value="F:O-methyltransferase activity"/>
    <property type="evidence" value="ECO:0007669"/>
    <property type="project" value="TreeGrafter"/>
</dbReference>
<protein>
    <recommendedName>
        <fullName evidence="1">Methyltransferase FkbM domain-containing protein</fullName>
    </recommendedName>
</protein>
<dbReference type="InterPro" id="IPR011990">
    <property type="entry name" value="TPR-like_helical_dom_sf"/>
</dbReference>